<protein>
    <recommendedName>
        <fullName evidence="3">DUF4336 domain-containing protein</fullName>
    </recommendedName>
</protein>
<dbReference type="PANTHER" id="PTHR33835">
    <property type="entry name" value="YALI0C07656P"/>
    <property type="match status" value="1"/>
</dbReference>
<dbReference type="InterPro" id="IPR025638">
    <property type="entry name" value="DUF4336"/>
</dbReference>
<dbReference type="InterPro" id="IPR036866">
    <property type="entry name" value="RibonucZ/Hydroxyglut_hydro"/>
</dbReference>
<organism evidence="1 2">
    <name type="scientific">Pararhodobacter marinus</name>
    <dbReference type="NCBI Taxonomy" id="2184063"/>
    <lineage>
        <taxon>Bacteria</taxon>
        <taxon>Pseudomonadati</taxon>
        <taxon>Pseudomonadota</taxon>
        <taxon>Alphaproteobacteria</taxon>
        <taxon>Rhodobacterales</taxon>
        <taxon>Paracoccaceae</taxon>
        <taxon>Pararhodobacter</taxon>
    </lineage>
</organism>
<gene>
    <name evidence="1" type="ORF">C4N9_15975</name>
</gene>
<evidence type="ECO:0000313" key="1">
    <source>
        <dbReference type="EMBL" id="PWE27541.1"/>
    </source>
</evidence>
<reference evidence="1 2" key="1">
    <citation type="submission" date="2018-05" db="EMBL/GenBank/DDBJ databases">
        <title>Pararhodobacter marina sp. nov., isolated from deep-sea water of the Indian Ocean.</title>
        <authorList>
            <person name="Lai Q.Sr."/>
            <person name="Liu X."/>
            <person name="Shao Z."/>
        </authorList>
    </citation>
    <scope>NUCLEOTIDE SEQUENCE [LARGE SCALE GENOMIC DNA]</scope>
    <source>
        <strain evidence="1 2">CIC4N-9</strain>
    </source>
</reference>
<dbReference type="GeneID" id="94366395"/>
<evidence type="ECO:0008006" key="3">
    <source>
        <dbReference type="Google" id="ProtNLM"/>
    </source>
</evidence>
<evidence type="ECO:0000313" key="2">
    <source>
        <dbReference type="Proteomes" id="UP000244940"/>
    </source>
</evidence>
<dbReference type="RefSeq" id="WP_109534353.1">
    <property type="nucleotide sequence ID" value="NZ_QEYD01000010.1"/>
</dbReference>
<name>A0A2U2C6S3_9RHOB</name>
<dbReference type="OrthoDB" id="450111at2"/>
<comment type="caution">
    <text evidence="1">The sequence shown here is derived from an EMBL/GenBank/DDBJ whole genome shotgun (WGS) entry which is preliminary data.</text>
</comment>
<dbReference type="Proteomes" id="UP000244940">
    <property type="component" value="Unassembled WGS sequence"/>
</dbReference>
<dbReference type="Pfam" id="PF14234">
    <property type="entry name" value="DUF4336"/>
    <property type="match status" value="1"/>
</dbReference>
<dbReference type="AlphaFoldDB" id="A0A2U2C6S3"/>
<proteinExistence type="predicted"/>
<sequence length="229" mass="25057">MLTAFGPQIWLSDGPVLTAALGFRYPTRMAVIRLGGGDLVVWSPVALTDALRAALAGLGPVGHVIAPNSLHDTFLAGWAAAFPQAVLHPAPGIARAHPDLTFADTLGDRAPPAWAQEMDQVVLRSAITDEVVFFHRPSSTVLLTDFIQQFPAGWHRGWRGLIARLDRMTEARPTMPRKFRLALRDRDAAKQAARHILSWPAQRVVMAHGTPVTAEAQEVLRRAFGWLTD</sequence>
<dbReference type="PANTHER" id="PTHR33835:SF1">
    <property type="entry name" value="METALLO-BETA-LACTAMASE DOMAIN-CONTAINING PROTEIN"/>
    <property type="match status" value="1"/>
</dbReference>
<dbReference type="SUPFAM" id="SSF56281">
    <property type="entry name" value="Metallo-hydrolase/oxidoreductase"/>
    <property type="match status" value="1"/>
</dbReference>
<keyword evidence="2" id="KW-1185">Reference proteome</keyword>
<dbReference type="EMBL" id="QEYD01000010">
    <property type="protein sequence ID" value="PWE27541.1"/>
    <property type="molecule type" value="Genomic_DNA"/>
</dbReference>
<accession>A0A2U2C6S3</accession>